<comment type="subcellular location">
    <subcellularLocation>
        <location evidence="2">Secreted</location>
    </subcellularLocation>
</comment>
<proteinExistence type="inferred from homology"/>
<reference evidence="11 12" key="1">
    <citation type="submission" date="2023-07" db="EMBL/GenBank/DDBJ databases">
        <title>Genomic Encyclopedia of Type Strains, Phase IV (KMG-IV): sequencing the most valuable type-strain genomes for metagenomic binning, comparative biology and taxonomic classification.</title>
        <authorList>
            <person name="Goeker M."/>
        </authorList>
    </citation>
    <scope>NUCLEOTIDE SEQUENCE [LARGE SCALE GENOMIC DNA]</scope>
    <source>
        <strain evidence="11 12">DSM 100301</strain>
    </source>
</reference>
<dbReference type="Pfam" id="PF00413">
    <property type="entry name" value="Peptidase_M10"/>
    <property type="match status" value="1"/>
</dbReference>
<evidence type="ECO:0000313" key="11">
    <source>
        <dbReference type="EMBL" id="MDQ0454340.1"/>
    </source>
</evidence>
<dbReference type="Gene3D" id="3.40.390.10">
    <property type="entry name" value="Collagenase (Catalytic Domain)"/>
    <property type="match status" value="1"/>
</dbReference>
<evidence type="ECO:0000313" key="12">
    <source>
        <dbReference type="Proteomes" id="UP001235269"/>
    </source>
</evidence>
<dbReference type="InterPro" id="IPR018511">
    <property type="entry name" value="Hemolysin-typ_Ca-bd_CS"/>
</dbReference>
<keyword evidence="9" id="KW-0862">Zinc</keyword>
<dbReference type="EC" id="3.4.24.40" evidence="11"/>
<evidence type="ECO:0000256" key="1">
    <source>
        <dbReference type="ARBA" id="ARBA00001913"/>
    </source>
</evidence>
<dbReference type="InterPro" id="IPR001343">
    <property type="entry name" value="Hemolysn_Ca-bd"/>
</dbReference>
<comment type="caution">
    <text evidence="11">The sequence shown here is derived from an EMBL/GenBank/DDBJ whole genome shotgun (WGS) entry which is preliminary data.</text>
</comment>
<evidence type="ECO:0000256" key="9">
    <source>
        <dbReference type="ARBA" id="ARBA00022833"/>
    </source>
</evidence>
<dbReference type="Gene3D" id="2.150.10.10">
    <property type="entry name" value="Serralysin-like metalloprotease, C-terminal"/>
    <property type="match status" value="3"/>
</dbReference>
<evidence type="ECO:0000256" key="2">
    <source>
        <dbReference type="ARBA" id="ARBA00004613"/>
    </source>
</evidence>
<evidence type="ECO:0000256" key="7">
    <source>
        <dbReference type="ARBA" id="ARBA00022737"/>
    </source>
</evidence>
<evidence type="ECO:0000259" key="10">
    <source>
        <dbReference type="SMART" id="SM00235"/>
    </source>
</evidence>
<name>A0ABU0IA42_9HYPH</name>
<dbReference type="Proteomes" id="UP001235269">
    <property type="component" value="Unassembled WGS sequence"/>
</dbReference>
<accession>A0ABU0IA42</accession>
<protein>
    <submittedName>
        <fullName evidence="11">Serralysin</fullName>
        <ecNumber evidence="11">3.4.24.40</ecNumber>
    </submittedName>
</protein>
<dbReference type="PRINTS" id="PR00313">
    <property type="entry name" value="CABNDNGRPT"/>
</dbReference>
<dbReference type="InterPro" id="IPR006026">
    <property type="entry name" value="Peptidase_Metallo"/>
</dbReference>
<dbReference type="GO" id="GO:0016787">
    <property type="term" value="F:hydrolase activity"/>
    <property type="evidence" value="ECO:0007669"/>
    <property type="project" value="UniProtKB-KW"/>
</dbReference>
<keyword evidence="12" id="KW-1185">Reference proteome</keyword>
<dbReference type="InterPro" id="IPR024079">
    <property type="entry name" value="MetalloPept_cat_dom_sf"/>
</dbReference>
<evidence type="ECO:0000256" key="6">
    <source>
        <dbReference type="ARBA" id="ARBA00022723"/>
    </source>
</evidence>
<dbReference type="SUPFAM" id="SSF55486">
    <property type="entry name" value="Metalloproteases ('zincins'), catalytic domain"/>
    <property type="match status" value="1"/>
</dbReference>
<sequence>MGVATVTSSKQVWDALVGGSKWTDSTITYSFTSSASDYGSSYSSLNEQNNGYASLNATQKAVVQTVFAEVSSFTNLSFSENTGSDVSSATMKFGKTLATSTAHAYYPGNYEAAGDSWFRNNGTYDNPVMGNYAYNEGFYHEIGHALGLAHGHEVRKGFLKLNAKYDSNEYTVMTYRDYVGDSTTDGSENETWGNAQSYMMYDIAALQYLYGANYSDTGETFSGDTVYTFSDTTGEMFINGDGVGTPGGNRIFRTIWDGNGTDTYDLSNYTTDLKIDLRPGEWSTFSQDQLADLDGGSRSTNLARGNVANALLYNNDVRSLIENAVGGSGNDTITGNQGNNELWGGTGNDKIYGGLGNDTLHGGDGNDMLYGDAGNDTLYGDAGSDTLNGGVGNDSLNGGAGDDSFTIEVGVDTYDGGDGNDTFSFAAATKALTLNLTDATLNKNDAAGETYANIETFIGTRLADTMTGDDNANIFDGGAGNDILTTGGGNDRLIGGAGNDTLTGGDGSDTLIGGAGMDKLYGGAGTDIFVFNLMSDSTSTARDFIYDFSLSEGDLIDLSAIDANTKVLADQAFTWVSTTAFSGVASELRVEYGASFTTVSGDLNGDKKLDFAFNLNKGFVLTADSFIL</sequence>
<dbReference type="InterPro" id="IPR050557">
    <property type="entry name" value="RTX_toxin/Mannuronan_C5-epim"/>
</dbReference>
<dbReference type="EMBL" id="JAUSWH010000001">
    <property type="protein sequence ID" value="MDQ0454340.1"/>
    <property type="molecule type" value="Genomic_DNA"/>
</dbReference>
<dbReference type="InterPro" id="IPR011049">
    <property type="entry name" value="Serralysin-like_metalloprot_C"/>
</dbReference>
<feature type="domain" description="Peptidase metallopeptidase" evidence="10">
    <location>
        <begin position="18"/>
        <end position="188"/>
    </location>
</feature>
<dbReference type="InterPro" id="IPR013858">
    <property type="entry name" value="Peptidase_M10B_C"/>
</dbReference>
<keyword evidence="4" id="KW-0964">Secreted</keyword>
<keyword evidence="7" id="KW-0677">Repeat</keyword>
<dbReference type="SMART" id="SM00235">
    <property type="entry name" value="ZnMc"/>
    <property type="match status" value="1"/>
</dbReference>
<dbReference type="CDD" id="cd04277">
    <property type="entry name" value="ZnMc_serralysin_like"/>
    <property type="match status" value="1"/>
</dbReference>
<dbReference type="PANTHER" id="PTHR38340:SF1">
    <property type="entry name" value="S-LAYER PROTEIN"/>
    <property type="match status" value="1"/>
</dbReference>
<evidence type="ECO:0000256" key="4">
    <source>
        <dbReference type="ARBA" id="ARBA00022525"/>
    </source>
</evidence>
<dbReference type="SUPFAM" id="SSF51120">
    <property type="entry name" value="beta-Roll"/>
    <property type="match status" value="2"/>
</dbReference>
<keyword evidence="8 11" id="KW-0378">Hydrolase</keyword>
<organism evidence="11 12">
    <name type="scientific">Rhizobium paknamense</name>
    <dbReference type="NCBI Taxonomy" id="1206817"/>
    <lineage>
        <taxon>Bacteria</taxon>
        <taxon>Pseudomonadati</taxon>
        <taxon>Pseudomonadota</taxon>
        <taxon>Alphaproteobacteria</taxon>
        <taxon>Hyphomicrobiales</taxon>
        <taxon>Rhizobiaceae</taxon>
        <taxon>Rhizobium/Agrobacterium group</taxon>
        <taxon>Rhizobium</taxon>
    </lineage>
</organism>
<dbReference type="InterPro" id="IPR001818">
    <property type="entry name" value="Pept_M10_metallopeptidase"/>
</dbReference>
<dbReference type="RefSeq" id="WP_307156518.1">
    <property type="nucleotide sequence ID" value="NZ_JAUSWH010000001.1"/>
</dbReference>
<evidence type="ECO:0000256" key="8">
    <source>
        <dbReference type="ARBA" id="ARBA00022801"/>
    </source>
</evidence>
<evidence type="ECO:0000256" key="3">
    <source>
        <dbReference type="ARBA" id="ARBA00009490"/>
    </source>
</evidence>
<dbReference type="PANTHER" id="PTHR38340">
    <property type="entry name" value="S-LAYER PROTEIN"/>
    <property type="match status" value="1"/>
</dbReference>
<comment type="similarity">
    <text evidence="3">Belongs to the peptidase M10B family.</text>
</comment>
<keyword evidence="6" id="KW-0479">Metal-binding</keyword>
<dbReference type="Pfam" id="PF08548">
    <property type="entry name" value="Peptidase_M10_C"/>
    <property type="match status" value="1"/>
</dbReference>
<dbReference type="InterPro" id="IPR034033">
    <property type="entry name" value="Serralysin-like"/>
</dbReference>
<keyword evidence="5" id="KW-0645">Protease</keyword>
<dbReference type="PROSITE" id="PS00330">
    <property type="entry name" value="HEMOLYSIN_CALCIUM"/>
    <property type="match status" value="4"/>
</dbReference>
<evidence type="ECO:0000256" key="5">
    <source>
        <dbReference type="ARBA" id="ARBA00022670"/>
    </source>
</evidence>
<dbReference type="Pfam" id="PF00353">
    <property type="entry name" value="HemolysinCabind"/>
    <property type="match status" value="3"/>
</dbReference>
<comment type="cofactor">
    <cofactor evidence="1">
        <name>Ca(2+)</name>
        <dbReference type="ChEBI" id="CHEBI:29108"/>
    </cofactor>
</comment>
<gene>
    <name evidence="11" type="ORF">QO005_000655</name>
</gene>